<organism evidence="3 4">
    <name type="scientific">Triparma laevis f. longispina</name>
    <dbReference type="NCBI Taxonomy" id="1714387"/>
    <lineage>
        <taxon>Eukaryota</taxon>
        <taxon>Sar</taxon>
        <taxon>Stramenopiles</taxon>
        <taxon>Ochrophyta</taxon>
        <taxon>Bolidophyceae</taxon>
        <taxon>Parmales</taxon>
        <taxon>Triparmaceae</taxon>
        <taxon>Triparma</taxon>
    </lineage>
</organism>
<feature type="region of interest" description="Disordered" evidence="2">
    <location>
        <begin position="1"/>
        <end position="21"/>
    </location>
</feature>
<reference evidence="4" key="1">
    <citation type="journal article" date="2023" name="Commun. Biol.">
        <title>Genome analysis of Parmales, the sister group of diatoms, reveals the evolutionary specialization of diatoms from phago-mixotrophs to photoautotrophs.</title>
        <authorList>
            <person name="Ban H."/>
            <person name="Sato S."/>
            <person name="Yoshikawa S."/>
            <person name="Yamada K."/>
            <person name="Nakamura Y."/>
            <person name="Ichinomiya M."/>
            <person name="Sato N."/>
            <person name="Blanc-Mathieu R."/>
            <person name="Endo H."/>
            <person name="Kuwata A."/>
            <person name="Ogata H."/>
        </authorList>
    </citation>
    <scope>NUCLEOTIDE SEQUENCE [LARGE SCALE GENOMIC DNA]</scope>
    <source>
        <strain evidence="4">NIES 3700</strain>
    </source>
</reference>
<feature type="coiled-coil region" evidence="1">
    <location>
        <begin position="105"/>
        <end position="139"/>
    </location>
</feature>
<keyword evidence="4" id="KW-1185">Reference proteome</keyword>
<dbReference type="Proteomes" id="UP001165122">
    <property type="component" value="Unassembled WGS sequence"/>
</dbReference>
<proteinExistence type="predicted"/>
<gene>
    <name evidence="3" type="ORF">TrLO_g13883</name>
</gene>
<accession>A0A9W7C7G3</accession>
<dbReference type="EMBL" id="BRXW01000012">
    <property type="protein sequence ID" value="GMH99563.1"/>
    <property type="molecule type" value="Genomic_DNA"/>
</dbReference>
<dbReference type="OrthoDB" id="10357250at2759"/>
<evidence type="ECO:0000313" key="3">
    <source>
        <dbReference type="EMBL" id="GMH99563.1"/>
    </source>
</evidence>
<evidence type="ECO:0000313" key="4">
    <source>
        <dbReference type="Proteomes" id="UP001165122"/>
    </source>
</evidence>
<evidence type="ECO:0000256" key="1">
    <source>
        <dbReference type="SAM" id="Coils"/>
    </source>
</evidence>
<name>A0A9W7C7G3_9STRA</name>
<protein>
    <submittedName>
        <fullName evidence="3">Uncharacterized protein</fullName>
    </submittedName>
</protein>
<dbReference type="AlphaFoldDB" id="A0A9W7C7G3"/>
<keyword evidence="1" id="KW-0175">Coiled coil</keyword>
<comment type="caution">
    <text evidence="3">The sequence shown here is derived from an EMBL/GenBank/DDBJ whole genome shotgun (WGS) entry which is preliminary data.</text>
</comment>
<sequence length="140" mass="15994">MSGEPVRLNVDGEPIPKDGHATFATQKSDFYKERFLSESRSRSSFNAGLTTYTKSRNTILAEPTPRSMKYKRDPVAHAWTGKPFIPSESKNSTQDSNPARVFAEANGVDLELERLKDRKKEVEMKVNELDRLLEFKEQEN</sequence>
<evidence type="ECO:0000256" key="2">
    <source>
        <dbReference type="SAM" id="MobiDB-lite"/>
    </source>
</evidence>